<feature type="region of interest" description="Disordered" evidence="9">
    <location>
        <begin position="26"/>
        <end position="55"/>
    </location>
</feature>
<evidence type="ECO:0000256" key="4">
    <source>
        <dbReference type="ARBA" id="ARBA00019824"/>
    </source>
</evidence>
<dbReference type="InterPro" id="IPR032319">
    <property type="entry name" value="CLP1_P"/>
</dbReference>
<name>A0ABR4PSE9_9HELO</name>
<comment type="function">
    <text evidence="1">Polynucleotide 5'-kinase involved in rRNA processing.</text>
</comment>
<keyword evidence="12" id="KW-1185">Reference proteome</keyword>
<evidence type="ECO:0000256" key="6">
    <source>
        <dbReference type="ARBA" id="ARBA00022741"/>
    </source>
</evidence>
<dbReference type="PANTHER" id="PTHR12755">
    <property type="entry name" value="CLEAVAGE/POLYADENYLATION FACTOR IA SUBUNIT CLP1P"/>
    <property type="match status" value="1"/>
</dbReference>
<evidence type="ECO:0000256" key="2">
    <source>
        <dbReference type="ARBA" id="ARBA00011003"/>
    </source>
</evidence>
<dbReference type="Proteomes" id="UP001629113">
    <property type="component" value="Unassembled WGS sequence"/>
</dbReference>
<protein>
    <recommendedName>
        <fullName evidence="4">Polynucleotide 5'-hydroxyl-kinase GRC3</fullName>
    </recommendedName>
    <alternativeName>
        <fullName evidence="3">Polynucleotide 5'-hydroxyl-kinase grc3</fullName>
    </alternativeName>
</protein>
<dbReference type="InterPro" id="IPR027417">
    <property type="entry name" value="P-loop_NTPase"/>
</dbReference>
<evidence type="ECO:0000313" key="12">
    <source>
        <dbReference type="Proteomes" id="UP001629113"/>
    </source>
</evidence>
<evidence type="ECO:0000256" key="9">
    <source>
        <dbReference type="SAM" id="MobiDB-lite"/>
    </source>
</evidence>
<evidence type="ECO:0000256" key="5">
    <source>
        <dbReference type="ARBA" id="ARBA00022679"/>
    </source>
</evidence>
<feature type="domain" description="Clp1 P-loop" evidence="10">
    <location>
        <begin position="304"/>
        <end position="504"/>
    </location>
</feature>
<evidence type="ECO:0000256" key="7">
    <source>
        <dbReference type="ARBA" id="ARBA00022777"/>
    </source>
</evidence>
<evidence type="ECO:0000256" key="1">
    <source>
        <dbReference type="ARBA" id="ARBA00003798"/>
    </source>
</evidence>
<organism evidence="11 12">
    <name type="scientific">Phlyctema vagabunda</name>
    <dbReference type="NCBI Taxonomy" id="108571"/>
    <lineage>
        <taxon>Eukaryota</taxon>
        <taxon>Fungi</taxon>
        <taxon>Dikarya</taxon>
        <taxon>Ascomycota</taxon>
        <taxon>Pezizomycotina</taxon>
        <taxon>Leotiomycetes</taxon>
        <taxon>Helotiales</taxon>
        <taxon>Dermateaceae</taxon>
        <taxon>Phlyctema</taxon>
    </lineage>
</organism>
<gene>
    <name evidence="11" type="ORF">PVAG01_03073</name>
</gene>
<sequence length="776" mass="85009">MSTNKRRKLEVSPEKPQLSAIAARRALQAGETSKGLSDNSEQITSNSKRELEHVGPSFTKSSSLIGIDGSVASTAQARDLLALDDDQDTRITSLRTPSRISNLEEDTEISAAVSRADTPEAVLERPSITLSTFKPSHETYRKLSNGKILIKLAPGERMVILGRCELCVSEGQITILGATLQKSPKVYRVYSPSSHSLPVIRCPATDVSGALLSIRQCEDGLPLLESLSPLFGKLWNDRSGPLGPEHRSLTSSSRESSYQILFSSNDGPKKVYLQPIVSPAEWNECLARLSTKPDQKRPIIVVCGPKSSGKSTFARLLTNRFLSIITKGGKDSIRDSKSGVMILDIDPGQPEYSTAGQLSLIHLLEPNFGPPFAHPRTLTTSKVIRAHNIGAVSPSLDPSLYMTCVLDLFAHYQDFLSQVPDCPLIVNTPGWVLGTGLEILEELIIKLRPTQIVYMSQEGPLEVTKALKEAAKKTPVLELPSQISEYTTRTASHLRTMQYMSYFHLKPGTEKGLSWSSVPLTSIPPWEIRYSGEDAGILGIMCYGEQPPADLLTDAINGSLVAIVVIDDKVAIPGWEDEEKGSTSSDVHNYRSELEDVSLHAFDTSLQNARMLEKPIIVRTPKEDLPYFNPANVTTLDPRHSHAIALALVRGIDTARRRIQILTPIPATEIEEINQAGKSIVLVSGKFDTPGWAYTEELVQKGMLEKKARRKAIEGEGEDEEVVVKENITPPLPDNIDAFADAPWIERLEGSQGRGVGARVWRVRRDLGKNGGDGGE</sequence>
<feature type="compositionally biased region" description="Polar residues" evidence="9">
    <location>
        <begin position="30"/>
        <end position="46"/>
    </location>
</feature>
<keyword evidence="8" id="KW-0067">ATP-binding</keyword>
<dbReference type="InterPro" id="IPR045116">
    <property type="entry name" value="Clp1/Grc3"/>
</dbReference>
<dbReference type="Pfam" id="PF16575">
    <property type="entry name" value="CLP1_P"/>
    <property type="match status" value="1"/>
</dbReference>
<evidence type="ECO:0000256" key="3">
    <source>
        <dbReference type="ARBA" id="ARBA00018706"/>
    </source>
</evidence>
<dbReference type="Gene3D" id="3.40.50.300">
    <property type="entry name" value="P-loop containing nucleotide triphosphate hydrolases"/>
    <property type="match status" value="1"/>
</dbReference>
<reference evidence="11 12" key="1">
    <citation type="submission" date="2024-06" db="EMBL/GenBank/DDBJ databases">
        <title>Complete genome of Phlyctema vagabunda strain 19-DSS-EL-015.</title>
        <authorList>
            <person name="Fiorenzani C."/>
        </authorList>
    </citation>
    <scope>NUCLEOTIDE SEQUENCE [LARGE SCALE GENOMIC DNA]</scope>
    <source>
        <strain evidence="11 12">19-DSS-EL-015</strain>
    </source>
</reference>
<dbReference type="PANTHER" id="PTHR12755:SF3">
    <property type="entry name" value="POLYNUCLEOTIDE 5'-HYDROXYL-KINASE NOL9"/>
    <property type="match status" value="1"/>
</dbReference>
<dbReference type="SUPFAM" id="SSF52540">
    <property type="entry name" value="P-loop containing nucleoside triphosphate hydrolases"/>
    <property type="match status" value="1"/>
</dbReference>
<dbReference type="EMBL" id="JBFCZG010000002">
    <property type="protein sequence ID" value="KAL3426282.1"/>
    <property type="molecule type" value="Genomic_DNA"/>
</dbReference>
<keyword evidence="5" id="KW-0808">Transferase</keyword>
<evidence type="ECO:0000259" key="10">
    <source>
        <dbReference type="Pfam" id="PF16575"/>
    </source>
</evidence>
<comment type="caution">
    <text evidence="11">The sequence shown here is derived from an EMBL/GenBank/DDBJ whole genome shotgun (WGS) entry which is preliminary data.</text>
</comment>
<accession>A0ABR4PSE9</accession>
<proteinExistence type="inferred from homology"/>
<keyword evidence="6" id="KW-0547">Nucleotide-binding</keyword>
<evidence type="ECO:0000313" key="11">
    <source>
        <dbReference type="EMBL" id="KAL3426282.1"/>
    </source>
</evidence>
<keyword evidence="7" id="KW-0418">Kinase</keyword>
<comment type="similarity">
    <text evidence="2">Belongs to the Clp1 family. NOL9/GRC3 subfamily.</text>
</comment>
<evidence type="ECO:0000256" key="8">
    <source>
        <dbReference type="ARBA" id="ARBA00022840"/>
    </source>
</evidence>